<dbReference type="OrthoDB" id="8033604at2759"/>
<evidence type="ECO:0000313" key="2">
    <source>
        <dbReference type="Proteomes" id="UP000507470"/>
    </source>
</evidence>
<gene>
    <name evidence="1" type="ORF">MCOR_10999</name>
</gene>
<name>A0A6J8AWR1_MYTCO</name>
<organism evidence="1 2">
    <name type="scientific">Mytilus coruscus</name>
    <name type="common">Sea mussel</name>
    <dbReference type="NCBI Taxonomy" id="42192"/>
    <lineage>
        <taxon>Eukaryota</taxon>
        <taxon>Metazoa</taxon>
        <taxon>Spiralia</taxon>
        <taxon>Lophotrochozoa</taxon>
        <taxon>Mollusca</taxon>
        <taxon>Bivalvia</taxon>
        <taxon>Autobranchia</taxon>
        <taxon>Pteriomorphia</taxon>
        <taxon>Mytilida</taxon>
        <taxon>Mytiloidea</taxon>
        <taxon>Mytilidae</taxon>
        <taxon>Mytilinae</taxon>
        <taxon>Mytilus</taxon>
    </lineage>
</organism>
<dbReference type="EMBL" id="CACVKT020001886">
    <property type="protein sequence ID" value="CAC5373144.1"/>
    <property type="molecule type" value="Genomic_DNA"/>
</dbReference>
<protein>
    <recommendedName>
        <fullName evidence="3">Peptidase aspartic putative domain-containing protein</fullName>
    </recommendedName>
</protein>
<proteinExistence type="predicted"/>
<accession>A0A6J8AWR1</accession>
<evidence type="ECO:0008006" key="3">
    <source>
        <dbReference type="Google" id="ProtNLM"/>
    </source>
</evidence>
<sequence>MGIWPSITQKSNVDAHIAVMKRERIWFNCLGRYKFADCKSTSRCKKCNKRHHTSICTKNDSVVESHEQVNKDNGETVLHCSLAPQKTSNVILKTAVASKSSGTPSTDANILLNEGAQRSFVTEARAKKLDIGINGTKIFHLSGFGEQNRQVWHIQSAMIYLKTDNGENIPLELLIIPEIALPLQIHMKSVVNMRYLRG</sequence>
<dbReference type="Proteomes" id="UP000507470">
    <property type="component" value="Unassembled WGS sequence"/>
</dbReference>
<keyword evidence="2" id="KW-1185">Reference proteome</keyword>
<evidence type="ECO:0000313" key="1">
    <source>
        <dbReference type="EMBL" id="CAC5373144.1"/>
    </source>
</evidence>
<reference evidence="1 2" key="1">
    <citation type="submission" date="2020-06" db="EMBL/GenBank/DDBJ databases">
        <authorList>
            <person name="Li R."/>
            <person name="Bekaert M."/>
        </authorList>
    </citation>
    <scope>NUCLEOTIDE SEQUENCE [LARGE SCALE GENOMIC DNA]</scope>
    <source>
        <strain evidence="2">wild</strain>
    </source>
</reference>
<dbReference type="AlphaFoldDB" id="A0A6J8AWR1"/>